<evidence type="ECO:0000259" key="4">
    <source>
        <dbReference type="Pfam" id="PF13439"/>
    </source>
</evidence>
<dbReference type="SUPFAM" id="SSF53756">
    <property type="entry name" value="UDP-Glycosyltransferase/glycogen phosphorylase"/>
    <property type="match status" value="1"/>
</dbReference>
<sequence length="413" mass="44347">MRKLRAALISEHASPLAALGGVDAGGQNVHVARLAGALVRGGHEVRVYTRRDRPDAEPVVRVADGYTVEHVPVGPPEEIPKDDLLPYMGAFADWLVRSWHRSGFDPDVVHAHFWMSGLAAMDAAHRHDRPYVVTYHALGSVKRRMQGAADTSPPRRIELERAVGNAAARIIAQCSDEITELLGYGFHRGKIETVPSGVDTVTFSPADGWSAHGARPRRVLSVGRLVPRKGFADLIEAMVRVPDAELVIAGGPPADRLAADPEAQRLTALIARLGLGDRVRLLGGVPQAGMPDLYRSADVVACTPDYEPFGITPLEAMACQIPVVAYAVGGLTDSVRAGLTGELVVPHDLDGLAGALRGLLGDPLRRLRYGQAAGSIVRAGYTWAHTAERIAEVYQRAIATERVRALTAASRYL</sequence>
<keyword evidence="2 5" id="KW-0808">Transferase</keyword>
<dbReference type="Gene3D" id="3.40.50.2000">
    <property type="entry name" value="Glycogen Phosphorylase B"/>
    <property type="match status" value="2"/>
</dbReference>
<dbReference type="InterPro" id="IPR001296">
    <property type="entry name" value="Glyco_trans_1"/>
</dbReference>
<dbReference type="PANTHER" id="PTHR45947">
    <property type="entry name" value="SULFOQUINOVOSYL TRANSFERASE SQD2"/>
    <property type="match status" value="1"/>
</dbReference>
<dbReference type="Proteomes" id="UP000601223">
    <property type="component" value="Unassembled WGS sequence"/>
</dbReference>
<protein>
    <submittedName>
        <fullName evidence="5">Glycosyl transferase</fullName>
    </submittedName>
</protein>
<keyword evidence="6" id="KW-1185">Reference proteome</keyword>
<gene>
    <name evidence="5" type="ORF">Cba03nite_34850</name>
</gene>
<evidence type="ECO:0000256" key="2">
    <source>
        <dbReference type="ARBA" id="ARBA00022679"/>
    </source>
</evidence>
<evidence type="ECO:0000313" key="5">
    <source>
        <dbReference type="EMBL" id="GIF82136.1"/>
    </source>
</evidence>
<dbReference type="Pfam" id="PF00534">
    <property type="entry name" value="Glycos_transf_1"/>
    <property type="match status" value="1"/>
</dbReference>
<name>A0A8J3NK31_9ACTN</name>
<comment type="caution">
    <text evidence="5">The sequence shown here is derived from an EMBL/GenBank/DDBJ whole genome shotgun (WGS) entry which is preliminary data.</text>
</comment>
<dbReference type="AlphaFoldDB" id="A0A8J3NK31"/>
<organism evidence="5 6">
    <name type="scientific">Catellatospora bangladeshensis</name>
    <dbReference type="NCBI Taxonomy" id="310355"/>
    <lineage>
        <taxon>Bacteria</taxon>
        <taxon>Bacillati</taxon>
        <taxon>Actinomycetota</taxon>
        <taxon>Actinomycetes</taxon>
        <taxon>Micromonosporales</taxon>
        <taxon>Micromonosporaceae</taxon>
        <taxon>Catellatospora</taxon>
    </lineage>
</organism>
<dbReference type="Pfam" id="PF13439">
    <property type="entry name" value="Glyco_transf_4"/>
    <property type="match status" value="1"/>
</dbReference>
<keyword evidence="1" id="KW-0328">Glycosyltransferase</keyword>
<feature type="domain" description="Glycosyltransferase subfamily 4-like N-terminal" evidence="4">
    <location>
        <begin position="25"/>
        <end position="200"/>
    </location>
</feature>
<accession>A0A8J3NK31</accession>
<dbReference type="PANTHER" id="PTHR45947:SF3">
    <property type="entry name" value="SULFOQUINOVOSYL TRANSFERASE SQD2"/>
    <property type="match status" value="1"/>
</dbReference>
<dbReference type="InterPro" id="IPR050194">
    <property type="entry name" value="Glycosyltransferase_grp1"/>
</dbReference>
<evidence type="ECO:0000259" key="3">
    <source>
        <dbReference type="Pfam" id="PF00534"/>
    </source>
</evidence>
<feature type="domain" description="Glycosyl transferase family 1" evidence="3">
    <location>
        <begin position="215"/>
        <end position="373"/>
    </location>
</feature>
<reference evidence="5 6" key="1">
    <citation type="submission" date="2021-01" db="EMBL/GenBank/DDBJ databases">
        <title>Whole genome shotgun sequence of Catellatospora bangladeshensis NBRC 107357.</title>
        <authorList>
            <person name="Komaki H."/>
            <person name="Tamura T."/>
        </authorList>
    </citation>
    <scope>NUCLEOTIDE SEQUENCE [LARGE SCALE GENOMIC DNA]</scope>
    <source>
        <strain evidence="5 6">NBRC 107357</strain>
    </source>
</reference>
<evidence type="ECO:0000256" key="1">
    <source>
        <dbReference type="ARBA" id="ARBA00022676"/>
    </source>
</evidence>
<proteinExistence type="predicted"/>
<dbReference type="EMBL" id="BONF01000018">
    <property type="protein sequence ID" value="GIF82136.1"/>
    <property type="molecule type" value="Genomic_DNA"/>
</dbReference>
<dbReference type="GO" id="GO:1901137">
    <property type="term" value="P:carbohydrate derivative biosynthetic process"/>
    <property type="evidence" value="ECO:0007669"/>
    <property type="project" value="UniProtKB-ARBA"/>
</dbReference>
<evidence type="ECO:0000313" key="6">
    <source>
        <dbReference type="Proteomes" id="UP000601223"/>
    </source>
</evidence>
<dbReference type="GO" id="GO:0016757">
    <property type="term" value="F:glycosyltransferase activity"/>
    <property type="evidence" value="ECO:0007669"/>
    <property type="project" value="UniProtKB-KW"/>
</dbReference>
<dbReference type="InterPro" id="IPR028098">
    <property type="entry name" value="Glyco_trans_4-like_N"/>
</dbReference>